<comment type="caution">
    <text evidence="1">The sequence shown here is derived from an EMBL/GenBank/DDBJ whole genome shotgun (WGS) entry which is preliminary data.</text>
</comment>
<sequence length="101" mass="11482">MITVDGIITYRKCHTVLDFEAFFQGVQGLQVYNSYKTFITAKCVAEAAFKGEEAAIEVYRITAQFLGHALAIFIDMLNPELIILGSIYDRTRELIQPVMMR</sequence>
<organism evidence="1 2">
    <name type="scientific">Mucilaginibacter limnophilus</name>
    <dbReference type="NCBI Taxonomy" id="1932778"/>
    <lineage>
        <taxon>Bacteria</taxon>
        <taxon>Pseudomonadati</taxon>
        <taxon>Bacteroidota</taxon>
        <taxon>Sphingobacteriia</taxon>
        <taxon>Sphingobacteriales</taxon>
        <taxon>Sphingobacteriaceae</taxon>
        <taxon>Mucilaginibacter</taxon>
    </lineage>
</organism>
<proteinExistence type="predicted"/>
<name>A0A437MFR6_9SPHI</name>
<dbReference type="Gene3D" id="3.30.420.40">
    <property type="match status" value="1"/>
</dbReference>
<dbReference type="EMBL" id="SACK01000017">
    <property type="protein sequence ID" value="RVT96462.1"/>
    <property type="molecule type" value="Genomic_DNA"/>
</dbReference>
<dbReference type="InterPro" id="IPR000600">
    <property type="entry name" value="ROK"/>
</dbReference>
<protein>
    <submittedName>
        <fullName evidence="1">ROK family protein</fullName>
    </submittedName>
</protein>
<dbReference type="Proteomes" id="UP000282759">
    <property type="component" value="Unassembled WGS sequence"/>
</dbReference>
<gene>
    <name evidence="1" type="ORF">EOD41_20280</name>
</gene>
<dbReference type="InterPro" id="IPR043129">
    <property type="entry name" value="ATPase_NBD"/>
</dbReference>
<dbReference type="Pfam" id="PF00480">
    <property type="entry name" value="ROK"/>
    <property type="match status" value="1"/>
</dbReference>
<keyword evidence="2" id="KW-1185">Reference proteome</keyword>
<evidence type="ECO:0000313" key="1">
    <source>
        <dbReference type="EMBL" id="RVT96462.1"/>
    </source>
</evidence>
<dbReference type="SUPFAM" id="SSF53067">
    <property type="entry name" value="Actin-like ATPase domain"/>
    <property type="match status" value="1"/>
</dbReference>
<dbReference type="OrthoDB" id="9810372at2"/>
<evidence type="ECO:0000313" key="2">
    <source>
        <dbReference type="Proteomes" id="UP000282759"/>
    </source>
</evidence>
<accession>A0A437MFR6</accession>
<reference evidence="1 2" key="1">
    <citation type="submission" date="2019-01" db="EMBL/GenBank/DDBJ databases">
        <authorList>
            <person name="Chen W.-M."/>
        </authorList>
    </citation>
    <scope>NUCLEOTIDE SEQUENCE [LARGE SCALE GENOMIC DNA]</scope>
    <source>
        <strain evidence="1 2">YBJ-36</strain>
    </source>
</reference>
<dbReference type="AlphaFoldDB" id="A0A437MFR6"/>